<protein>
    <submittedName>
        <fullName evidence="7">Polyprenyl synthetase family protein</fullName>
    </submittedName>
</protein>
<reference evidence="7 8" key="1">
    <citation type="submission" date="2020-05" db="EMBL/GenBank/DDBJ databases">
        <title>Strain PA2F3 complete genome.</title>
        <authorList>
            <person name="Kim Y.-S."/>
            <person name="Kim S.-J."/>
            <person name="Jung H.-k."/>
            <person name="Kim S.-E."/>
            <person name="Kim K.-H."/>
        </authorList>
    </citation>
    <scope>NUCLEOTIDE SEQUENCE [LARGE SCALE GENOMIC DNA]</scope>
    <source>
        <strain evidence="7 8">PA2F3</strain>
    </source>
</reference>
<dbReference type="RefSeq" id="WP_172990111.1">
    <property type="nucleotide sequence ID" value="NZ_CP054038.1"/>
</dbReference>
<dbReference type="SFLD" id="SFLDG01017">
    <property type="entry name" value="Polyprenyl_Transferase_Like"/>
    <property type="match status" value="1"/>
</dbReference>
<dbReference type="SUPFAM" id="SSF48576">
    <property type="entry name" value="Terpenoid synthases"/>
    <property type="match status" value="1"/>
</dbReference>
<dbReference type="InterPro" id="IPR000092">
    <property type="entry name" value="Polyprenyl_synt"/>
</dbReference>
<evidence type="ECO:0000313" key="7">
    <source>
        <dbReference type="EMBL" id="QKJ19674.1"/>
    </source>
</evidence>
<keyword evidence="3 6" id="KW-0808">Transferase</keyword>
<dbReference type="InterPro" id="IPR008949">
    <property type="entry name" value="Isoprenoid_synthase_dom_sf"/>
</dbReference>
<dbReference type="PANTHER" id="PTHR12001:SF85">
    <property type="entry name" value="SHORT CHAIN ISOPRENYL DIPHOSPHATE SYNTHASE"/>
    <property type="match status" value="1"/>
</dbReference>
<evidence type="ECO:0000313" key="8">
    <source>
        <dbReference type="Proteomes" id="UP000502498"/>
    </source>
</evidence>
<evidence type="ECO:0000256" key="5">
    <source>
        <dbReference type="ARBA" id="ARBA00022842"/>
    </source>
</evidence>
<dbReference type="InterPro" id="IPR033749">
    <property type="entry name" value="Polyprenyl_synt_CS"/>
</dbReference>
<dbReference type="EMBL" id="CP054038">
    <property type="protein sequence ID" value="QKJ19674.1"/>
    <property type="molecule type" value="Genomic_DNA"/>
</dbReference>
<dbReference type="PROSITE" id="PS00723">
    <property type="entry name" value="POLYPRENYL_SYNTHASE_1"/>
    <property type="match status" value="1"/>
</dbReference>
<dbReference type="GO" id="GO:0046872">
    <property type="term" value="F:metal ion binding"/>
    <property type="evidence" value="ECO:0007669"/>
    <property type="project" value="UniProtKB-KW"/>
</dbReference>
<sequence length="364" mass="38163">MPPSEAPVEQISQRLDTFLRFAREETAPFGAEARLLVDAAAAALRGGKRLRGRFCVAGWRAVASPETAAGPLPDPVASAAAALEVFHAAALVHDDLIDNSDTRRGRPSAHRALQAAHAAAGWSGGAEAFGRSAAILLGDLLVAWSDDLFEEGLRAASTPLAAAARAQFAAMRREVTLGQFLDIAEESAFATEPDDRHAERALRVASMKSARYSVQQPLSIGGALAGADDMQAAALAAFGHPVGMAFQLRDDVLGVFGDEAVTGKPSGDDLREGKRTVLIAYAREALEADARAEVDRLLGDPGLGPDEVAALQRTIIDTGALARVEELIDRYAAEAEAALPGSSLDEAALEDLRDLARAATVRST</sequence>
<dbReference type="GO" id="GO:0008299">
    <property type="term" value="P:isoprenoid biosynthetic process"/>
    <property type="evidence" value="ECO:0007669"/>
    <property type="project" value="InterPro"/>
</dbReference>
<dbReference type="GO" id="GO:0004659">
    <property type="term" value="F:prenyltransferase activity"/>
    <property type="evidence" value="ECO:0007669"/>
    <property type="project" value="InterPro"/>
</dbReference>
<keyword evidence="4" id="KW-0479">Metal-binding</keyword>
<evidence type="ECO:0000256" key="3">
    <source>
        <dbReference type="ARBA" id="ARBA00022679"/>
    </source>
</evidence>
<dbReference type="CDD" id="cd00685">
    <property type="entry name" value="Trans_IPPS_HT"/>
    <property type="match status" value="1"/>
</dbReference>
<dbReference type="Pfam" id="PF00348">
    <property type="entry name" value="polyprenyl_synt"/>
    <property type="match status" value="1"/>
</dbReference>
<comment type="similarity">
    <text evidence="2 6">Belongs to the FPP/GGPP synthase family.</text>
</comment>
<evidence type="ECO:0000256" key="1">
    <source>
        <dbReference type="ARBA" id="ARBA00001946"/>
    </source>
</evidence>
<name>A0A7D4PVC3_9MICO</name>
<dbReference type="PROSITE" id="PS00444">
    <property type="entry name" value="POLYPRENYL_SYNTHASE_2"/>
    <property type="match status" value="1"/>
</dbReference>
<organism evidence="7 8">
    <name type="scientific">Microbacterium hominis</name>
    <dbReference type="NCBI Taxonomy" id="162426"/>
    <lineage>
        <taxon>Bacteria</taxon>
        <taxon>Bacillati</taxon>
        <taxon>Actinomycetota</taxon>
        <taxon>Actinomycetes</taxon>
        <taxon>Micrococcales</taxon>
        <taxon>Microbacteriaceae</taxon>
        <taxon>Microbacterium</taxon>
    </lineage>
</organism>
<dbReference type="Proteomes" id="UP000502498">
    <property type="component" value="Chromosome"/>
</dbReference>
<evidence type="ECO:0000256" key="6">
    <source>
        <dbReference type="RuleBase" id="RU004466"/>
    </source>
</evidence>
<dbReference type="PANTHER" id="PTHR12001">
    <property type="entry name" value="GERANYLGERANYL PYROPHOSPHATE SYNTHASE"/>
    <property type="match status" value="1"/>
</dbReference>
<dbReference type="SFLD" id="SFLDS00005">
    <property type="entry name" value="Isoprenoid_Synthase_Type_I"/>
    <property type="match status" value="1"/>
</dbReference>
<keyword evidence="5" id="KW-0460">Magnesium</keyword>
<gene>
    <name evidence="7" type="ORF">HQM25_10060</name>
</gene>
<evidence type="ECO:0000256" key="2">
    <source>
        <dbReference type="ARBA" id="ARBA00006706"/>
    </source>
</evidence>
<comment type="cofactor">
    <cofactor evidence="1">
        <name>Mg(2+)</name>
        <dbReference type="ChEBI" id="CHEBI:18420"/>
    </cofactor>
</comment>
<accession>A0A7D4PVC3</accession>
<proteinExistence type="inferred from homology"/>
<dbReference type="AlphaFoldDB" id="A0A7D4PVC3"/>
<dbReference type="Gene3D" id="1.10.600.10">
    <property type="entry name" value="Farnesyl Diphosphate Synthase"/>
    <property type="match status" value="1"/>
</dbReference>
<evidence type="ECO:0000256" key="4">
    <source>
        <dbReference type="ARBA" id="ARBA00022723"/>
    </source>
</evidence>